<dbReference type="AlphaFoldDB" id="A0A512RFQ4"/>
<comment type="caution">
    <text evidence="1">The sequence shown here is derived from an EMBL/GenBank/DDBJ whole genome shotgun (WGS) entry which is preliminary data.</text>
</comment>
<name>A0A512RFQ4_9BACT</name>
<sequence length="377" mass="42938">MNGLRWDPSVLIRGDKTSEFWSSHFNSAQRSVLFILGKGFDVRMNIAIQELIKNCPTIKLECWLIEFDEGTGSNSTKYLKHVQENEKELSTYLTGKQIVTKKISLWNSKVKGKRKRIGDRQAAQILESYEQIKQFTDIIIDISALPRGVYFSLVGKFLTFIDNYAKDKKPNLFVVVSENADIDSKIKEKGIDEDVGYLHGFGGTLELTSESEEPVIWFPILGEDKAEHLDKAYTHIRPNEICPVLPFPSKNPRRSDALIKDYYQLLFDRLNIESQNIMYVPEQNPFEAYIRLTKAIRNYNTSLQALDGCKAVISTFSSKLLSIGSLLTAYELINEIGVGILNVDSQGYDIDSFDDLKSIKDNSELFVIWLIGEAYET</sequence>
<gene>
    <name evidence="1" type="ORF">CCY01nite_08030</name>
</gene>
<protein>
    <submittedName>
        <fullName evidence="1">Uncharacterized protein</fullName>
    </submittedName>
</protein>
<evidence type="ECO:0000313" key="2">
    <source>
        <dbReference type="Proteomes" id="UP000321436"/>
    </source>
</evidence>
<dbReference type="Proteomes" id="UP000321436">
    <property type="component" value="Unassembled WGS sequence"/>
</dbReference>
<organism evidence="1 2">
    <name type="scientific">Chitinophaga cymbidii</name>
    <dbReference type="NCBI Taxonomy" id="1096750"/>
    <lineage>
        <taxon>Bacteria</taxon>
        <taxon>Pseudomonadati</taxon>
        <taxon>Bacteroidota</taxon>
        <taxon>Chitinophagia</taxon>
        <taxon>Chitinophagales</taxon>
        <taxon>Chitinophagaceae</taxon>
        <taxon>Chitinophaga</taxon>
    </lineage>
</organism>
<dbReference type="RefSeq" id="WP_146858040.1">
    <property type="nucleotide sequence ID" value="NZ_BKAU01000001.1"/>
</dbReference>
<proteinExistence type="predicted"/>
<evidence type="ECO:0000313" key="1">
    <source>
        <dbReference type="EMBL" id="GEP94543.1"/>
    </source>
</evidence>
<keyword evidence="2" id="KW-1185">Reference proteome</keyword>
<dbReference type="EMBL" id="BKAU01000001">
    <property type="protein sequence ID" value="GEP94543.1"/>
    <property type="molecule type" value="Genomic_DNA"/>
</dbReference>
<accession>A0A512RFQ4</accession>
<dbReference type="OrthoDB" id="1550492at2"/>
<reference evidence="1 2" key="1">
    <citation type="submission" date="2019-07" db="EMBL/GenBank/DDBJ databases">
        <title>Whole genome shotgun sequence of Chitinophaga cymbidii NBRC 109752.</title>
        <authorList>
            <person name="Hosoyama A."/>
            <person name="Uohara A."/>
            <person name="Ohji S."/>
            <person name="Ichikawa N."/>
        </authorList>
    </citation>
    <scope>NUCLEOTIDE SEQUENCE [LARGE SCALE GENOMIC DNA]</scope>
    <source>
        <strain evidence="1 2">NBRC 109752</strain>
    </source>
</reference>